<evidence type="ECO:0000313" key="2">
    <source>
        <dbReference type="EMBL" id="MFE3867248.1"/>
    </source>
</evidence>
<accession>A0ABW6HTC5</accession>
<name>A0ABW6HTC5_9FLAO</name>
<proteinExistence type="predicted"/>
<protein>
    <submittedName>
        <fullName evidence="2">Uncharacterized protein</fullName>
    </submittedName>
</protein>
<feature type="region of interest" description="Disordered" evidence="1">
    <location>
        <begin position="1"/>
        <end position="51"/>
    </location>
</feature>
<feature type="compositionally biased region" description="Basic and acidic residues" evidence="1">
    <location>
        <begin position="11"/>
        <end position="20"/>
    </location>
</feature>
<comment type="caution">
    <text evidence="2">The sequence shown here is derived from an EMBL/GenBank/DDBJ whole genome shotgun (WGS) entry which is preliminary data.</text>
</comment>
<keyword evidence="3" id="KW-1185">Reference proteome</keyword>
<reference evidence="2 3" key="1">
    <citation type="submission" date="2024-06" db="EMBL/GenBank/DDBJ databases">
        <title>Flavobacterium spp. isolated from glacier.</title>
        <authorList>
            <person name="Han D."/>
        </authorList>
    </citation>
    <scope>NUCLEOTIDE SEQUENCE [LARGE SCALE GENOMIC DNA]</scope>
    <source>
        <strain evidence="2 3">LS2P90</strain>
    </source>
</reference>
<evidence type="ECO:0000313" key="3">
    <source>
        <dbReference type="Proteomes" id="UP001600109"/>
    </source>
</evidence>
<dbReference type="RefSeq" id="WP_379853894.1">
    <property type="nucleotide sequence ID" value="NZ_JBHZPZ010000003.1"/>
</dbReference>
<dbReference type="Proteomes" id="UP001600109">
    <property type="component" value="Unassembled WGS sequence"/>
</dbReference>
<organism evidence="2 3">
    <name type="scientific">Flavobacterium xylosi</name>
    <dbReference type="NCBI Taxonomy" id="3230415"/>
    <lineage>
        <taxon>Bacteria</taxon>
        <taxon>Pseudomonadati</taxon>
        <taxon>Bacteroidota</taxon>
        <taxon>Flavobacteriia</taxon>
        <taxon>Flavobacteriales</taxon>
        <taxon>Flavobacteriaceae</taxon>
        <taxon>Flavobacterium</taxon>
    </lineage>
</organism>
<gene>
    <name evidence="2" type="ORF">ACFX5E_04055</name>
</gene>
<sequence>MKKKVNIPKPHTKEINKDDNENFPDYQIYPSSEDIYNTDKEESDIDPENISKMKDVIEIDKIGTANEKDFDDDMTGEDLDIPGSELDNLQESIGSEDEENNYYSTGGDNHIDLEEDNG</sequence>
<dbReference type="EMBL" id="JBHZPZ010000003">
    <property type="protein sequence ID" value="MFE3867248.1"/>
    <property type="molecule type" value="Genomic_DNA"/>
</dbReference>
<feature type="compositionally biased region" description="Acidic residues" evidence="1">
    <location>
        <begin position="69"/>
        <end position="80"/>
    </location>
</feature>
<evidence type="ECO:0000256" key="1">
    <source>
        <dbReference type="SAM" id="MobiDB-lite"/>
    </source>
</evidence>
<feature type="region of interest" description="Disordered" evidence="1">
    <location>
        <begin position="65"/>
        <end position="118"/>
    </location>
</feature>